<name>A0A2W5Q3J2_9BACT</name>
<dbReference type="Pfam" id="PF09976">
    <property type="entry name" value="TPR_21"/>
    <property type="match status" value="1"/>
</dbReference>
<evidence type="ECO:0000313" key="4">
    <source>
        <dbReference type="Proteomes" id="UP000249417"/>
    </source>
</evidence>
<accession>A0A2W5Q3J2</accession>
<keyword evidence="1" id="KW-0812">Transmembrane</keyword>
<keyword evidence="1" id="KW-1133">Transmembrane helix</keyword>
<comment type="caution">
    <text evidence="3">The sequence shown here is derived from an EMBL/GenBank/DDBJ whole genome shotgun (WGS) entry which is preliminary data.</text>
</comment>
<evidence type="ECO:0000259" key="2">
    <source>
        <dbReference type="Pfam" id="PF09976"/>
    </source>
</evidence>
<dbReference type="Proteomes" id="UP000249417">
    <property type="component" value="Unassembled WGS sequence"/>
</dbReference>
<feature type="domain" description="Ancillary SecYEG translocon subunit/Cell division coordinator CpoB TPR" evidence="2">
    <location>
        <begin position="20"/>
        <end position="132"/>
    </location>
</feature>
<proteinExistence type="predicted"/>
<keyword evidence="1" id="KW-0472">Membrane</keyword>
<organism evidence="3 4">
    <name type="scientific">Micavibrio aeruginosavorus</name>
    <dbReference type="NCBI Taxonomy" id="349221"/>
    <lineage>
        <taxon>Bacteria</taxon>
        <taxon>Pseudomonadati</taxon>
        <taxon>Bdellovibrionota</taxon>
        <taxon>Bdellovibrionia</taxon>
        <taxon>Bdellovibrionales</taxon>
        <taxon>Pseudobdellovibrionaceae</taxon>
        <taxon>Micavibrio</taxon>
    </lineage>
</organism>
<dbReference type="EMBL" id="QFQB01000036">
    <property type="protein sequence ID" value="PZQ45910.1"/>
    <property type="molecule type" value="Genomic_DNA"/>
</dbReference>
<gene>
    <name evidence="3" type="ORF">DI551_06190</name>
</gene>
<reference evidence="3 4" key="1">
    <citation type="submission" date="2017-08" db="EMBL/GenBank/DDBJ databases">
        <title>Infants hospitalized years apart are colonized by the same room-sourced microbial strains.</title>
        <authorList>
            <person name="Brooks B."/>
            <person name="Olm M.R."/>
            <person name="Firek B.A."/>
            <person name="Baker R."/>
            <person name="Thomas B.C."/>
            <person name="Morowitz M.J."/>
            <person name="Banfield J.F."/>
        </authorList>
    </citation>
    <scope>NUCLEOTIDE SEQUENCE [LARGE SCALE GENOMIC DNA]</scope>
    <source>
        <strain evidence="3">S2_005_002_R2_29</strain>
    </source>
</reference>
<protein>
    <recommendedName>
        <fullName evidence="2">Ancillary SecYEG translocon subunit/Cell division coordinator CpoB TPR domain-containing protein</fullName>
    </recommendedName>
</protein>
<dbReference type="AlphaFoldDB" id="A0A2W5Q3J2"/>
<feature type="transmembrane region" description="Helical" evidence="1">
    <location>
        <begin position="24"/>
        <end position="45"/>
    </location>
</feature>
<evidence type="ECO:0000313" key="3">
    <source>
        <dbReference type="EMBL" id="PZQ45910.1"/>
    </source>
</evidence>
<evidence type="ECO:0000256" key="1">
    <source>
        <dbReference type="SAM" id="Phobius"/>
    </source>
</evidence>
<sequence length="231" mass="25177">MSDIFREVDEALQREKVAKLWKTYGPTLLLAAIVLVLGTAATTAYKSWKTHENRAETAKLITAAEDKDIAAGFEKAAGETKGEHKSVALLNAASKYADKKNFTKATELYDAVSRDQSAPSDLRDIANIYYARSAMLAAPDKTPDFKGLIARIEPVANNSDSAFRLQAKLDTALLYGNGLKDYAKALTLLTGFDEAIVPDSLKEKALALKNVYEYEQSQKAPVAASAQKQPE</sequence>
<dbReference type="InterPro" id="IPR018704">
    <property type="entry name" value="SecYEG/CpoB_TPR"/>
</dbReference>